<reference evidence="4" key="1">
    <citation type="journal article" date="2013" name="Science">
        <title>Comparative analysis of bat genomes provides insight into the evolution of flight and immunity.</title>
        <authorList>
            <person name="Zhang G."/>
            <person name="Cowled C."/>
            <person name="Shi Z."/>
            <person name="Huang Z."/>
            <person name="Bishop-Lilly K.A."/>
            <person name="Fang X."/>
            <person name="Wynne J.W."/>
            <person name="Xiong Z."/>
            <person name="Baker M.L."/>
            <person name="Zhao W."/>
            <person name="Tachedjian M."/>
            <person name="Zhu Y."/>
            <person name="Zhou P."/>
            <person name="Jiang X."/>
            <person name="Ng J."/>
            <person name="Yang L."/>
            <person name="Wu L."/>
            <person name="Xiao J."/>
            <person name="Feng Y."/>
            <person name="Chen Y."/>
            <person name="Sun X."/>
            <person name="Zhang Y."/>
            <person name="Marsh G.A."/>
            <person name="Crameri G."/>
            <person name="Broder C.C."/>
            <person name="Frey K.G."/>
            <person name="Wang L.F."/>
            <person name="Wang J."/>
        </authorList>
    </citation>
    <scope>NUCLEOTIDE SEQUENCE [LARGE SCALE GENOMIC DNA]</scope>
</reference>
<dbReference type="SUPFAM" id="SSF109640">
    <property type="entry name" value="KRAB domain (Kruppel-associated box)"/>
    <property type="match status" value="2"/>
</dbReference>
<dbReference type="SMART" id="SM00349">
    <property type="entry name" value="KRAB"/>
    <property type="match status" value="2"/>
</dbReference>
<feature type="region of interest" description="Disordered" evidence="1">
    <location>
        <begin position="19"/>
        <end position="46"/>
    </location>
</feature>
<evidence type="ECO:0000313" key="4">
    <source>
        <dbReference type="Proteomes" id="UP000010552"/>
    </source>
</evidence>
<proteinExistence type="predicted"/>
<dbReference type="CDD" id="cd07765">
    <property type="entry name" value="KRAB_A-box"/>
    <property type="match status" value="1"/>
</dbReference>
<dbReference type="InterPro" id="IPR050169">
    <property type="entry name" value="Krueppel_C2H2_ZnF"/>
</dbReference>
<feature type="compositionally biased region" description="Polar residues" evidence="1">
    <location>
        <begin position="36"/>
        <end position="46"/>
    </location>
</feature>
<evidence type="ECO:0000256" key="1">
    <source>
        <dbReference type="SAM" id="MobiDB-lite"/>
    </source>
</evidence>
<evidence type="ECO:0000259" key="2">
    <source>
        <dbReference type="PROSITE" id="PS50805"/>
    </source>
</evidence>
<dbReference type="InParanoid" id="L5KBS4"/>
<dbReference type="STRING" id="9402.L5KBS4"/>
<evidence type="ECO:0000313" key="3">
    <source>
        <dbReference type="EMBL" id="ELK09139.1"/>
    </source>
</evidence>
<dbReference type="Gene3D" id="6.10.140.140">
    <property type="match status" value="1"/>
</dbReference>
<dbReference type="GO" id="GO:0006355">
    <property type="term" value="P:regulation of DNA-templated transcription"/>
    <property type="evidence" value="ECO:0007669"/>
    <property type="project" value="InterPro"/>
</dbReference>
<organism evidence="3 4">
    <name type="scientific">Pteropus alecto</name>
    <name type="common">Black flying fox</name>
    <dbReference type="NCBI Taxonomy" id="9402"/>
    <lineage>
        <taxon>Eukaryota</taxon>
        <taxon>Metazoa</taxon>
        <taxon>Chordata</taxon>
        <taxon>Craniata</taxon>
        <taxon>Vertebrata</taxon>
        <taxon>Euteleostomi</taxon>
        <taxon>Mammalia</taxon>
        <taxon>Eutheria</taxon>
        <taxon>Laurasiatheria</taxon>
        <taxon>Chiroptera</taxon>
        <taxon>Yinpterochiroptera</taxon>
        <taxon>Pteropodoidea</taxon>
        <taxon>Pteropodidae</taxon>
        <taxon>Pteropodinae</taxon>
        <taxon>Pteropus</taxon>
    </lineage>
</organism>
<dbReference type="EMBL" id="KB030840">
    <property type="protein sequence ID" value="ELK09139.1"/>
    <property type="molecule type" value="Genomic_DNA"/>
</dbReference>
<dbReference type="InterPro" id="IPR036051">
    <property type="entry name" value="KRAB_dom_sf"/>
</dbReference>
<dbReference type="PANTHER" id="PTHR23232">
    <property type="entry name" value="KRAB DOMAIN C2H2 ZINC FINGER"/>
    <property type="match status" value="1"/>
</dbReference>
<dbReference type="eggNOG" id="KOG1721">
    <property type="taxonomic scope" value="Eukaryota"/>
</dbReference>
<dbReference type="AlphaFoldDB" id="L5KBS4"/>
<protein>
    <submittedName>
        <fullName evidence="3">Zinc finger protein 28 like protein</fullName>
    </submittedName>
</protein>
<dbReference type="PANTHER" id="PTHR23232:SF140">
    <property type="entry name" value="ZFP92 ZINC FINGER PROTEIN"/>
    <property type="match status" value="1"/>
</dbReference>
<dbReference type="Proteomes" id="UP000010552">
    <property type="component" value="Unassembled WGS sequence"/>
</dbReference>
<dbReference type="Pfam" id="PF01352">
    <property type="entry name" value="KRAB"/>
    <property type="match status" value="2"/>
</dbReference>
<name>L5KBS4_PTEAL</name>
<gene>
    <name evidence="3" type="ORF">PAL_GLEAN10003018</name>
</gene>
<dbReference type="InterPro" id="IPR001909">
    <property type="entry name" value="KRAB"/>
</dbReference>
<feature type="domain" description="KRAB" evidence="2">
    <location>
        <begin position="51"/>
        <end position="122"/>
    </location>
</feature>
<sequence length="316" mass="35815">MLCRPDVYLPLSPPHPPALSCSNTALPQERRHKQETAGTGNEPQAMSQSLVTFGDVAVDFSQEEWERLSSDQRDLYRRVMLENYRNLVSLGLCFSKPDIISSLEQRKELWMAKREVTRGQCPDWKAVPEGEELPPKKDLCREELSEAVLMGRLTGYSLGCSMLREHWDYEALFERQPSLVTITNMAIDFSQRLEPAKRSFCKNVMWESHDLGSVGKDVPVPNLNLSFLHLEVCLCVCVCWAPKPKDKSLPFVELKIGVFIRLEASSPLLFSHSSLTSLPLPVLTLLSQSQGTGSHFKTAKSMTEPHVFPTRRMPHF</sequence>
<dbReference type="PROSITE" id="PS50805">
    <property type="entry name" value="KRAB"/>
    <property type="match status" value="1"/>
</dbReference>
<accession>L5KBS4</accession>
<keyword evidence="4" id="KW-1185">Reference proteome</keyword>